<evidence type="ECO:0008006" key="3">
    <source>
        <dbReference type="Google" id="ProtNLM"/>
    </source>
</evidence>
<name>A0A3B1BX94_9ZZZZ</name>
<sequence>MNNTIAANDLKTKGIRAISEVIEVANEAIISLRGKNKFVVIPIETYNYLRECELESALTEAKRDLENGNFVEESVEKHIERITRE</sequence>
<dbReference type="EMBL" id="UOGD01000047">
    <property type="protein sequence ID" value="VAX16434.1"/>
    <property type="molecule type" value="Genomic_DNA"/>
</dbReference>
<organism evidence="2">
    <name type="scientific">hydrothermal vent metagenome</name>
    <dbReference type="NCBI Taxonomy" id="652676"/>
    <lineage>
        <taxon>unclassified sequences</taxon>
        <taxon>metagenomes</taxon>
        <taxon>ecological metagenomes</taxon>
    </lineage>
</organism>
<dbReference type="AlphaFoldDB" id="A0A3B1BX94"/>
<evidence type="ECO:0000313" key="2">
    <source>
        <dbReference type="EMBL" id="VAX16434.1"/>
    </source>
</evidence>
<comment type="similarity">
    <text evidence="1">Belongs to the phD/YefM antitoxin family.</text>
</comment>
<dbReference type="SUPFAM" id="SSF143120">
    <property type="entry name" value="YefM-like"/>
    <property type="match status" value="1"/>
</dbReference>
<gene>
    <name evidence="2" type="ORF">MNBD_IGNAVI01-1717</name>
</gene>
<evidence type="ECO:0000256" key="1">
    <source>
        <dbReference type="ARBA" id="ARBA00009981"/>
    </source>
</evidence>
<protein>
    <recommendedName>
        <fullName evidence="3">Prevent-host-death protein</fullName>
    </recommendedName>
</protein>
<dbReference type="InterPro" id="IPR036165">
    <property type="entry name" value="YefM-like_sf"/>
</dbReference>
<accession>A0A3B1BX94</accession>
<reference evidence="2" key="1">
    <citation type="submission" date="2018-06" db="EMBL/GenBank/DDBJ databases">
        <authorList>
            <person name="Zhirakovskaya E."/>
        </authorList>
    </citation>
    <scope>NUCLEOTIDE SEQUENCE</scope>
</reference>
<proteinExistence type="inferred from homology"/>